<keyword evidence="1" id="KW-0472">Membrane</keyword>
<accession>A0ABT0T9U4</accession>
<dbReference type="Proteomes" id="UP001203579">
    <property type="component" value="Unassembled WGS sequence"/>
</dbReference>
<evidence type="ECO:0000313" key="4">
    <source>
        <dbReference type="Proteomes" id="UP001203579"/>
    </source>
</evidence>
<reference evidence="3 4" key="1">
    <citation type="submission" date="2022-05" db="EMBL/GenBank/DDBJ databases">
        <title>Corynebacterium sp. B5-R-101 sp. nov., isolated from human feces.</title>
        <authorList>
            <person name="Shamsuzzaman M."/>
            <person name="Dahal R.H."/>
        </authorList>
    </citation>
    <scope>NUCLEOTIDE SEQUENCE [LARGE SCALE GENOMIC DNA]</scope>
    <source>
        <strain evidence="3 4">B5-R-101</strain>
    </source>
</reference>
<keyword evidence="1" id="KW-0812">Transmembrane</keyword>
<dbReference type="RefSeq" id="WP_250224270.1">
    <property type="nucleotide sequence ID" value="NZ_JAMFTR010000004.1"/>
</dbReference>
<dbReference type="EC" id="2.4.-.-" evidence="3"/>
<sequence>MANWIVKKPKFFVFNVGLFVFGTLLLLLAALLGRAEVDSTLTLAILLLGGVAIAGGVVAYLTRQERQNQRTNAKLLQMWESERAVQGSSFKDSQPVRSVGGRSSQIAIELRQALAESGLLTKAEALEMLTRVKSSRIPENKGAANGSVQIAQALEADLRTSARDNRERPEYSIRPTSGEDIGIVQRTPKQTVRKLGVKIAPNLPAYDFLELADEPLKASLEVSNCNRADVRITVGSPNGFSERRAAVLAVAAFDQYGNQIEHRVLNSYSDKFGYFSYLAADGERLENCVTLSIPVQAKVLELEIHRWAGSVEISNDLTISLTEQNTSWNTRRKATDVKVAAILDEFSSNCFRYECEMISLSPEKWKEQMDDFQPDVFLCESAWSGADSDSRPWKGRVYSSSNFPNENRRELLDILEYCKRRNIPTVFWNKEDPSHYDDKRHNFVDTALKFDHIFTTDLASVNRYKKEYAHPSVNVLPFAVQPRLFNPLESGDRSKAVNFAGGWYSNHTSRCEAMDRMFNSVMESEFNLQIFDRFYGGSDESHFYPEEFRTFIKPAVPNDRVAEVYKGSEIGMTINTETKSPTMFARRIFELMACNTYVVSNFSEGVFDYFGNDVLYLDRNPDGLKNLSEEQKRLSKEKNLIKVLKDHTYKKRFEQILDTVKVSYQKSEQAGAFIVSTSNWEETEKAFDALTLMDNWRGPKVILLDASVDNLTYADALTKWNRHGVRVVFEKLLLNGECSVDEVFDRFEYGVLVNASDFFERGLDKAAIERMALHSQYIDLPIVSRTSVDSTKTDQTYRIVSTPAESPFLVSQLSLPSVLESRVKGKDVQAYCV</sequence>
<dbReference type="Pfam" id="PF13524">
    <property type="entry name" value="Glyco_trans_1_2"/>
    <property type="match status" value="1"/>
</dbReference>
<protein>
    <submittedName>
        <fullName evidence="3">Glycosyltransferase</fullName>
        <ecNumber evidence="3">2.4.-.-</ecNumber>
    </submittedName>
</protein>
<dbReference type="InterPro" id="IPR055259">
    <property type="entry name" value="YkvP/CgeB_Glyco_trans-like"/>
</dbReference>
<keyword evidence="3" id="KW-0328">Glycosyltransferase</keyword>
<feature type="transmembrane region" description="Helical" evidence="1">
    <location>
        <begin position="12"/>
        <end position="35"/>
    </location>
</feature>
<evidence type="ECO:0000259" key="2">
    <source>
        <dbReference type="Pfam" id="PF13524"/>
    </source>
</evidence>
<dbReference type="EMBL" id="JAMKFF010000004">
    <property type="protein sequence ID" value="MCL8493846.1"/>
    <property type="molecule type" value="Genomic_DNA"/>
</dbReference>
<comment type="caution">
    <text evidence="3">The sequence shown here is derived from an EMBL/GenBank/DDBJ whole genome shotgun (WGS) entry which is preliminary data.</text>
</comment>
<proteinExistence type="predicted"/>
<keyword evidence="1" id="KW-1133">Transmembrane helix</keyword>
<gene>
    <name evidence="3" type="ORF">M5J06_06840</name>
</gene>
<feature type="domain" description="Spore protein YkvP/CgeB glycosyl transferase-like" evidence="2">
    <location>
        <begin position="537"/>
        <end position="658"/>
    </location>
</feature>
<dbReference type="GO" id="GO:0016757">
    <property type="term" value="F:glycosyltransferase activity"/>
    <property type="evidence" value="ECO:0007669"/>
    <property type="project" value="UniProtKB-KW"/>
</dbReference>
<evidence type="ECO:0000256" key="1">
    <source>
        <dbReference type="SAM" id="Phobius"/>
    </source>
</evidence>
<feature type="transmembrane region" description="Helical" evidence="1">
    <location>
        <begin position="41"/>
        <end position="61"/>
    </location>
</feature>
<name>A0ABT0T9U4_9CORY</name>
<keyword evidence="4" id="KW-1185">Reference proteome</keyword>
<evidence type="ECO:0000313" key="3">
    <source>
        <dbReference type="EMBL" id="MCL8493846.1"/>
    </source>
</evidence>
<keyword evidence="3" id="KW-0808">Transferase</keyword>
<organism evidence="3 4">
    <name type="scientific">Corynebacterium intestinale</name>
    <dbReference type="NCBI Taxonomy" id="2943492"/>
    <lineage>
        <taxon>Bacteria</taxon>
        <taxon>Bacillati</taxon>
        <taxon>Actinomycetota</taxon>
        <taxon>Actinomycetes</taxon>
        <taxon>Mycobacteriales</taxon>
        <taxon>Corynebacteriaceae</taxon>
        <taxon>Corynebacterium</taxon>
    </lineage>
</organism>